<dbReference type="PANTHER" id="PTHR10335">
    <property type="entry name" value="RRNA 2-O-METHYLTRANSFERASE FIBRILLARIN"/>
    <property type="match status" value="1"/>
</dbReference>
<name>A0A2A2HG43_9EURY</name>
<dbReference type="GO" id="GO:0008033">
    <property type="term" value="P:tRNA processing"/>
    <property type="evidence" value="ECO:0007669"/>
    <property type="project" value="UniProtKB-UniRule"/>
</dbReference>
<protein>
    <recommendedName>
        <fullName evidence="7">Fibrillarin-like rRNA/tRNA 2'-O-methyltransferase</fullName>
        <ecNumber evidence="7">2.1.1.-</ecNumber>
    </recommendedName>
</protein>
<evidence type="ECO:0000256" key="2">
    <source>
        <dbReference type="ARBA" id="ARBA00022552"/>
    </source>
</evidence>
<evidence type="ECO:0000313" key="10">
    <source>
        <dbReference type="Proteomes" id="UP000217528"/>
    </source>
</evidence>
<feature type="binding site" evidence="7">
    <location>
        <begin position="142"/>
        <end position="145"/>
    </location>
    <ligand>
        <name>S-adenosyl-L-methionine</name>
        <dbReference type="ChEBI" id="CHEBI:59789"/>
    </ligand>
</feature>
<feature type="binding site" evidence="7">
    <location>
        <begin position="97"/>
        <end position="98"/>
    </location>
    <ligand>
        <name>S-adenosyl-L-methionine</name>
        <dbReference type="ChEBI" id="CHEBI:59789"/>
    </ligand>
</feature>
<dbReference type="GO" id="GO:0000494">
    <property type="term" value="P:box C/D sno(s)RNA 3'-end processing"/>
    <property type="evidence" value="ECO:0007669"/>
    <property type="project" value="TreeGrafter"/>
</dbReference>
<dbReference type="PRINTS" id="PR00052">
    <property type="entry name" value="FIBRILLARIN"/>
</dbReference>
<reference evidence="8 10" key="2">
    <citation type="journal article" date="2017" name="BMC Genomics">
        <title>Genomic analysis of methanogenic archaea reveals a shift towards energy conservation.</title>
        <authorList>
            <person name="Gilmore S.P."/>
            <person name="Henske J.K."/>
            <person name="Sexton J.A."/>
            <person name="Solomon K.V."/>
            <person name="Seppala S."/>
            <person name="Yoo J.I."/>
            <person name="Huyett L.M."/>
            <person name="Pressman A."/>
            <person name="Cogan J.Z."/>
            <person name="Kivenson V."/>
            <person name="Peng X."/>
            <person name="Tan Y."/>
            <person name="Valentine D.L."/>
            <person name="O'Malley M.A."/>
        </authorList>
    </citation>
    <scope>NUCLEOTIDE SEQUENCE [LARGE SCALE GENOMIC DNA]</scope>
    <source>
        <strain evidence="8 10">1R-7</strain>
    </source>
</reference>
<evidence type="ECO:0000313" key="9">
    <source>
        <dbReference type="EMBL" id="PWL08331.1"/>
    </source>
</evidence>
<dbReference type="InterPro" id="IPR000692">
    <property type="entry name" value="Fibrillarin"/>
</dbReference>
<sequence>MQIQQIGENVYQIDNQIATVNLTPTKQVYQETLLQHEDKEFRLWNPRRSKLAAAIIKGLRTFPFKKDSKVLYLGASAGTTPSHISDICSEGRIYSVEFSPTMMREFLDVSKNRKNLIPLLEDATRPENYQSYVECVDVIYSDVAQAQQTKLFIDNFKMFSKEDTVGILMIKARSIDVTRNPNEIFKQEKRHLEEEGLKVIEEIKLNPYEKDHIAFICKQMF</sequence>
<accession>A0A2A2HG43</accession>
<dbReference type="AlphaFoldDB" id="A0A2A2HG43"/>
<dbReference type="Proteomes" id="UP000246004">
    <property type="component" value="Unassembled WGS sequence"/>
</dbReference>
<dbReference type="RefSeq" id="WP_095607895.1">
    <property type="nucleotide sequence ID" value="NZ_CANQEZ010000001.1"/>
</dbReference>
<evidence type="ECO:0000256" key="7">
    <source>
        <dbReference type="HAMAP-Rule" id="MF_00351"/>
    </source>
</evidence>
<dbReference type="HAMAP" id="MF_00351">
    <property type="entry name" value="RNA_methyltransf_FlpA"/>
    <property type="match status" value="1"/>
</dbReference>
<keyword evidence="10" id="KW-1185">Reference proteome</keyword>
<dbReference type="EMBL" id="LWMS01000020">
    <property type="protein sequence ID" value="PWL08331.1"/>
    <property type="molecule type" value="Genomic_DNA"/>
</dbReference>
<reference evidence="9 11" key="1">
    <citation type="submission" date="2016-04" db="EMBL/GenBank/DDBJ databases">
        <title>Genome sequence of Methanosphaera cuniculi DSM 4103.</title>
        <authorList>
            <person name="Poehlein A."/>
            <person name="Seedorf H."/>
            <person name="Daniel R."/>
        </authorList>
    </citation>
    <scope>NUCLEOTIDE SEQUENCE [LARGE SCALE GENOMIC DNA]</scope>
    <source>
        <strain evidence="9 11">DSM 4103</strain>
    </source>
</reference>
<feature type="binding site" evidence="7">
    <location>
        <begin position="79"/>
        <end position="80"/>
    </location>
    <ligand>
        <name>S-adenosyl-L-methionine</name>
        <dbReference type="ChEBI" id="CHEBI:59789"/>
    </ligand>
</feature>
<dbReference type="SMART" id="SM01206">
    <property type="entry name" value="Fibrillarin"/>
    <property type="match status" value="1"/>
</dbReference>
<evidence type="ECO:0000256" key="6">
    <source>
        <dbReference type="ARBA" id="ARBA00022884"/>
    </source>
</evidence>
<evidence type="ECO:0000256" key="1">
    <source>
        <dbReference type="ARBA" id="ARBA00010632"/>
    </source>
</evidence>
<dbReference type="NCBIfam" id="NF003276">
    <property type="entry name" value="PRK04266.1-2"/>
    <property type="match status" value="1"/>
</dbReference>
<dbReference type="GO" id="GO:0003723">
    <property type="term" value="F:RNA binding"/>
    <property type="evidence" value="ECO:0007669"/>
    <property type="project" value="UniProtKB-UniRule"/>
</dbReference>
<dbReference type="GO" id="GO:1990259">
    <property type="term" value="F:histone H2AQ104 methyltransferase activity"/>
    <property type="evidence" value="ECO:0007669"/>
    <property type="project" value="TreeGrafter"/>
</dbReference>
<dbReference type="Proteomes" id="UP000217528">
    <property type="component" value="Unassembled WGS sequence"/>
</dbReference>
<keyword evidence="4 7" id="KW-0808">Transferase</keyword>
<evidence type="ECO:0000256" key="4">
    <source>
        <dbReference type="ARBA" id="ARBA00022679"/>
    </source>
</evidence>
<keyword evidence="2 7" id="KW-0698">rRNA processing</keyword>
<comment type="similarity">
    <text evidence="1 7">Belongs to the methyltransferase superfamily. Fibrillarin family.</text>
</comment>
<dbReference type="PIRSF" id="PIRSF006540">
    <property type="entry name" value="Nop17p"/>
    <property type="match status" value="1"/>
</dbReference>
<gene>
    <name evidence="7" type="primary">flpA</name>
    <name evidence="8" type="ORF">ASJ82_03365</name>
    <name evidence="9" type="ORF">MSCUN_07670</name>
</gene>
<dbReference type="GO" id="GO:0008649">
    <property type="term" value="F:rRNA methyltransferase activity"/>
    <property type="evidence" value="ECO:0007669"/>
    <property type="project" value="TreeGrafter"/>
</dbReference>
<dbReference type="InterPro" id="IPR029063">
    <property type="entry name" value="SAM-dependent_MTases_sf"/>
</dbReference>
<dbReference type="PANTHER" id="PTHR10335:SF17">
    <property type="entry name" value="FIBRILLARIN"/>
    <property type="match status" value="1"/>
</dbReference>
<evidence type="ECO:0000256" key="5">
    <source>
        <dbReference type="ARBA" id="ARBA00022694"/>
    </source>
</evidence>
<dbReference type="EMBL" id="LMVN01000001">
    <property type="protein sequence ID" value="PAV08244.1"/>
    <property type="molecule type" value="Genomic_DNA"/>
</dbReference>
<evidence type="ECO:0000256" key="3">
    <source>
        <dbReference type="ARBA" id="ARBA00022603"/>
    </source>
</evidence>
<proteinExistence type="inferred from homology"/>
<dbReference type="Gene3D" id="3.30.200.20">
    <property type="entry name" value="Phosphorylase Kinase, domain 1"/>
    <property type="match status" value="1"/>
</dbReference>
<dbReference type="Gene3D" id="3.40.50.150">
    <property type="entry name" value="Vaccinia Virus protein VP39"/>
    <property type="match status" value="1"/>
</dbReference>
<keyword evidence="3 7" id="KW-0489">Methyltransferase</keyword>
<dbReference type="Pfam" id="PF01269">
    <property type="entry name" value="Fibrillarin"/>
    <property type="match status" value="1"/>
</dbReference>
<organism evidence="8 10">
    <name type="scientific">Methanosphaera cuniculi</name>
    <dbReference type="NCBI Taxonomy" id="1077256"/>
    <lineage>
        <taxon>Archaea</taxon>
        <taxon>Methanobacteriati</taxon>
        <taxon>Methanobacteriota</taxon>
        <taxon>Methanomada group</taxon>
        <taxon>Methanobacteria</taxon>
        <taxon>Methanobacteriales</taxon>
        <taxon>Methanobacteriaceae</taxon>
        <taxon>Methanosphaera</taxon>
    </lineage>
</organism>
<evidence type="ECO:0000313" key="11">
    <source>
        <dbReference type="Proteomes" id="UP000246004"/>
    </source>
</evidence>
<keyword evidence="6 7" id="KW-0694">RNA-binding</keyword>
<evidence type="ECO:0000313" key="8">
    <source>
        <dbReference type="EMBL" id="PAV08244.1"/>
    </source>
</evidence>
<dbReference type="SUPFAM" id="SSF53335">
    <property type="entry name" value="S-adenosyl-L-methionine-dependent methyltransferases"/>
    <property type="match status" value="1"/>
</dbReference>
<feature type="binding site" evidence="7">
    <location>
        <begin position="122"/>
        <end position="123"/>
    </location>
    <ligand>
        <name>S-adenosyl-L-methionine</name>
        <dbReference type="ChEBI" id="CHEBI:59789"/>
    </ligand>
</feature>
<comment type="subunit">
    <text evidence="7">Interacts with nop5. Component of box C/D small ribonucleoprotein (sRNP) particles that contain rpl7ae, FlpA and nop5, plus a guide RNA.</text>
</comment>
<dbReference type="EC" id="2.1.1.-" evidence="7"/>
<dbReference type="OrthoDB" id="6244at2157"/>
<keyword evidence="5 7" id="KW-0819">tRNA processing</keyword>
<comment type="function">
    <text evidence="7">Involved in pre-rRNA and tRNA processing. Utilizes the methyl donor S-adenosyl-L-methionine to catalyze the site-specific 2'-hydroxyl methylation of ribose moieties in rRNA and tRNA. Site specificity is provided by a guide RNA that base pairs with the substrate. Methylation occurs at a characteristic distance from the sequence involved in base pairing with the guide RNA.</text>
</comment>
<comment type="caution">
    <text evidence="8">The sequence shown here is derived from an EMBL/GenBank/DDBJ whole genome shotgun (WGS) entry which is preliminary data.</text>
</comment>